<comment type="caution">
    <text evidence="5">The sequence shown here is derived from an EMBL/GenBank/DDBJ whole genome shotgun (WGS) entry which is preliminary data.</text>
</comment>
<evidence type="ECO:0000256" key="1">
    <source>
        <dbReference type="ARBA" id="ARBA00022737"/>
    </source>
</evidence>
<evidence type="ECO:0000256" key="4">
    <source>
        <dbReference type="SAM" id="MobiDB-lite"/>
    </source>
</evidence>
<dbReference type="SUPFAM" id="SSF48403">
    <property type="entry name" value="Ankyrin repeat"/>
    <property type="match status" value="1"/>
</dbReference>
<dbReference type="PROSITE" id="PS50088">
    <property type="entry name" value="ANK_REPEAT"/>
    <property type="match status" value="3"/>
</dbReference>
<feature type="region of interest" description="Disordered" evidence="4">
    <location>
        <begin position="381"/>
        <end position="406"/>
    </location>
</feature>
<sequence>MVASLFGHHRVVDLLLERGANIDHEDENGWTALAWATEAAHWDVVALLLRAGATVDCKYNVRYEEKQGIGRGSGRYFFKEGHILRQHVHDVDKNTGRGYILVAGEHERTPLSRAAEEGYVAVVMFLIESGKADVNWKDKKGWMPLSWAIEGNHWAAVRQLIGAGAKVHYKYNVSYEAVGEYEATTPLSRAAEKGLELVVAMLLETREAHVDWADEKGWTSLSWAVERSWGGVVVLLLKAGATVNFEYDVYGQQVVDHNCHAGTAYRERVYRRTPLSRAAEKGAGLVVKLLIESGKADVDCEDEKGWTPLSWSVEGGNWTTAKELVKAGANIHHRYEVSENHAMHTYTPMLRAKDKGPEDVVDFFLEMSHSPHVMGSRTLNISQKAGSTPPERYTGIPSANRKRRRS</sequence>
<feature type="repeat" description="ANK" evidence="3">
    <location>
        <begin position="304"/>
        <end position="336"/>
    </location>
</feature>
<dbReference type="Pfam" id="PF12796">
    <property type="entry name" value="Ank_2"/>
    <property type="match status" value="3"/>
</dbReference>
<gene>
    <name evidence="5" type="ORF">TCE0_033r08045</name>
</gene>
<evidence type="ECO:0000256" key="2">
    <source>
        <dbReference type="ARBA" id="ARBA00023043"/>
    </source>
</evidence>
<dbReference type="PANTHER" id="PTHR24166">
    <property type="entry name" value="ROLLING PEBBLES, ISOFORM B"/>
    <property type="match status" value="1"/>
</dbReference>
<dbReference type="SMART" id="SM00248">
    <property type="entry name" value="ANK"/>
    <property type="match status" value="9"/>
</dbReference>
<accession>A0A6V8H8S5</accession>
<evidence type="ECO:0000256" key="3">
    <source>
        <dbReference type="PROSITE-ProRule" id="PRU00023"/>
    </source>
</evidence>
<keyword evidence="6" id="KW-1185">Reference proteome</keyword>
<dbReference type="Proteomes" id="UP000053095">
    <property type="component" value="Unassembled WGS sequence"/>
</dbReference>
<dbReference type="EMBL" id="DF933829">
    <property type="protein sequence ID" value="GAM37810.1"/>
    <property type="molecule type" value="Genomic_DNA"/>
</dbReference>
<dbReference type="InterPro" id="IPR002110">
    <property type="entry name" value="Ankyrin_rpt"/>
</dbReference>
<feature type="repeat" description="ANK" evidence="3">
    <location>
        <begin position="1"/>
        <end position="27"/>
    </location>
</feature>
<protein>
    <submittedName>
        <fullName evidence="5">Ankyrin repeat-containing protein</fullName>
    </submittedName>
</protein>
<name>A0A6V8H8S5_TALPI</name>
<dbReference type="Gene3D" id="1.25.40.20">
    <property type="entry name" value="Ankyrin repeat-containing domain"/>
    <property type="match status" value="3"/>
</dbReference>
<dbReference type="PANTHER" id="PTHR24166:SF48">
    <property type="entry name" value="PROTEIN VAPYRIN"/>
    <property type="match status" value="1"/>
</dbReference>
<reference evidence="6" key="1">
    <citation type="journal article" date="2015" name="Genome Announc.">
        <title>Draft genome sequence of Talaromyces cellulolyticus strain Y-94, a source of lignocellulosic biomass-degrading enzymes.</title>
        <authorList>
            <person name="Fujii T."/>
            <person name="Koike H."/>
            <person name="Sawayama S."/>
            <person name="Yano S."/>
            <person name="Inoue H."/>
        </authorList>
    </citation>
    <scope>NUCLEOTIDE SEQUENCE [LARGE SCALE GENOMIC DNA]</scope>
    <source>
        <strain evidence="6">Y-94</strain>
    </source>
</reference>
<evidence type="ECO:0000313" key="5">
    <source>
        <dbReference type="EMBL" id="GAM37810.1"/>
    </source>
</evidence>
<evidence type="ECO:0000313" key="6">
    <source>
        <dbReference type="Proteomes" id="UP000053095"/>
    </source>
</evidence>
<proteinExistence type="predicted"/>
<dbReference type="InterPro" id="IPR050889">
    <property type="entry name" value="Dendritic_Spine_Reg/Scaffold"/>
</dbReference>
<dbReference type="PROSITE" id="PS50297">
    <property type="entry name" value="ANK_REP_REGION"/>
    <property type="match status" value="2"/>
</dbReference>
<keyword evidence="2 3" id="KW-0040">ANK repeat</keyword>
<dbReference type="AlphaFoldDB" id="A0A6V8H8S5"/>
<dbReference type="InterPro" id="IPR036770">
    <property type="entry name" value="Ankyrin_rpt-contain_sf"/>
</dbReference>
<keyword evidence="1" id="KW-0677">Repeat</keyword>
<feature type="repeat" description="ANK" evidence="3">
    <location>
        <begin position="28"/>
        <end position="60"/>
    </location>
</feature>
<organism evidence="5 6">
    <name type="scientific">Talaromyces pinophilus</name>
    <name type="common">Penicillium pinophilum</name>
    <dbReference type="NCBI Taxonomy" id="128442"/>
    <lineage>
        <taxon>Eukaryota</taxon>
        <taxon>Fungi</taxon>
        <taxon>Dikarya</taxon>
        <taxon>Ascomycota</taxon>
        <taxon>Pezizomycotina</taxon>
        <taxon>Eurotiomycetes</taxon>
        <taxon>Eurotiomycetidae</taxon>
        <taxon>Eurotiales</taxon>
        <taxon>Trichocomaceae</taxon>
        <taxon>Talaromyces</taxon>
        <taxon>Talaromyces sect. Talaromyces</taxon>
    </lineage>
</organism>